<dbReference type="InterPro" id="IPR036517">
    <property type="entry name" value="FF_domain_sf"/>
</dbReference>
<evidence type="ECO:0000256" key="6">
    <source>
        <dbReference type="SAM" id="MobiDB-lite"/>
    </source>
</evidence>
<accession>A0A163M649</accession>
<dbReference type="SMART" id="SM00456">
    <property type="entry name" value="WW"/>
    <property type="match status" value="2"/>
</dbReference>
<dbReference type="STRING" id="5454.A0A163M649"/>
<feature type="compositionally biased region" description="Basic and acidic residues" evidence="6">
    <location>
        <begin position="769"/>
        <end position="781"/>
    </location>
</feature>
<dbReference type="GO" id="GO:0071004">
    <property type="term" value="C:U2-type prespliceosome"/>
    <property type="evidence" value="ECO:0007669"/>
    <property type="project" value="TreeGrafter"/>
</dbReference>
<evidence type="ECO:0000256" key="1">
    <source>
        <dbReference type="ARBA" id="ARBA00004123"/>
    </source>
</evidence>
<dbReference type="PANTHER" id="PTHR11864">
    <property type="entry name" value="PRE-MRNA-PROCESSING PROTEIN PRP40"/>
    <property type="match status" value="1"/>
</dbReference>
<dbReference type="OrthoDB" id="187617at2759"/>
<dbReference type="GO" id="GO:0045292">
    <property type="term" value="P:mRNA cis splicing, via spliceosome"/>
    <property type="evidence" value="ECO:0007669"/>
    <property type="project" value="InterPro"/>
</dbReference>
<feature type="region of interest" description="Disordered" evidence="6">
    <location>
        <begin position="588"/>
        <end position="789"/>
    </location>
</feature>
<dbReference type="CDD" id="cd00201">
    <property type="entry name" value="WW"/>
    <property type="match status" value="2"/>
</dbReference>
<dbReference type="EMBL" id="JYNV01000018">
    <property type="protein sequence ID" value="KZM28435.1"/>
    <property type="molecule type" value="Genomic_DNA"/>
</dbReference>
<feature type="compositionally biased region" description="Basic and acidic residues" evidence="6">
    <location>
        <begin position="123"/>
        <end position="170"/>
    </location>
</feature>
<feature type="compositionally biased region" description="Basic and acidic residues" evidence="6">
    <location>
        <begin position="588"/>
        <end position="628"/>
    </location>
</feature>
<keyword evidence="5" id="KW-0539">Nucleus</keyword>
<dbReference type="Pfam" id="PF25432">
    <property type="entry name" value="FF_PRPF40A"/>
    <property type="match status" value="1"/>
</dbReference>
<dbReference type="SMART" id="SM00441">
    <property type="entry name" value="FF"/>
    <property type="match status" value="5"/>
</dbReference>
<reference evidence="7 8" key="1">
    <citation type="journal article" date="2016" name="Sci. Rep.">
        <title>Draft genome sequencing and secretome analysis of fungal phytopathogen Ascochyta rabiei provides insight into the necrotrophic effector repertoire.</title>
        <authorList>
            <person name="Verma S."/>
            <person name="Gazara R.K."/>
            <person name="Nizam S."/>
            <person name="Parween S."/>
            <person name="Chattopadhyay D."/>
            <person name="Verma P.K."/>
        </authorList>
    </citation>
    <scope>NUCLEOTIDE SEQUENCE [LARGE SCALE GENOMIC DNA]</scope>
    <source>
        <strain evidence="7 8">ArDII</strain>
    </source>
</reference>
<dbReference type="FunFam" id="1.10.10.440:FF:000033">
    <property type="entry name" value="Formin binding protein (FNB3)"/>
    <property type="match status" value="1"/>
</dbReference>
<organism evidence="7 8">
    <name type="scientific">Didymella rabiei</name>
    <name type="common">Chickpea ascochyta blight fungus</name>
    <name type="synonym">Mycosphaerella rabiei</name>
    <dbReference type="NCBI Taxonomy" id="5454"/>
    <lineage>
        <taxon>Eukaryota</taxon>
        <taxon>Fungi</taxon>
        <taxon>Dikarya</taxon>
        <taxon>Ascomycota</taxon>
        <taxon>Pezizomycotina</taxon>
        <taxon>Dothideomycetes</taxon>
        <taxon>Pleosporomycetidae</taxon>
        <taxon>Pleosporales</taxon>
        <taxon>Pleosporineae</taxon>
        <taxon>Didymellaceae</taxon>
        <taxon>Ascochyta</taxon>
    </lineage>
</organism>
<proteinExistence type="predicted"/>
<evidence type="ECO:0000313" key="7">
    <source>
        <dbReference type="EMBL" id="KZM28435.1"/>
    </source>
</evidence>
<sequence>MNGYPPPMGIPAPAWRAVKTADGKEYYHNAATNATTWEKPDELKDEVERAIEGTGWARQLTAEGKAYYYHKDTRQTTWTVPDAVQDKINQAQAQAQANMPPQRPPAGPAGWAAGPAQLPPTNDFRRPERDEYRPERRDRDRDRDRDRERDRDRDFDREREGGFGGDRPRVEFSTGSELQFSSAQEAEAAFVKVLKQMKVQPDWDWTQAVRAGVKDPNWRAIPEPEKREEAFKRYCEDLRAQEKNKEQERQAKLRSDFTAMLRSHPEIKYYTRWRTALPIIEEETIFRSAKDDNERRQLFEEYIVTLKKAHEEDEAEARKSALDEVLGLMQSLDLEPFTRWQTAEAKLEQKDEFNSEKFQTLSRMDVLNQFERHIRQLQREHNDRVQAERRVKHRVERKNRDAFMKLLNELRDSGKLRYGTKWKDIHGLIENEPRYTAMLGQSGSSPVDLFWDALEEETGKFRTLRRYALDVLESQRFEVTTATPVEQFLSVMRKDPRTANIDEQSMHDIYSYILDKVKKREEDERKIEESDERHAVDRLRSVIKRLEPPVELQDTWEVVRPRVEKTDEYRALKSDTLRESAFDKYMQRLKDKESERRDRSRRDDRNRSRDRRDRGDRDREYRNGDSHRRDRHRTRTRSPEHDPYAAERRRAQQDREARYRDTERTGLSPPRRREHRDDDRYERRRSPTGDHYGRERREREVERERTYVSRADPREGSVSLDYGDGTSRAAPSRRRRESDASTSRRDAKRPRYSPRPDPRGKSKTPVPEPIKEEDRALRSGSEEGEIEED</sequence>
<evidence type="ECO:0000256" key="4">
    <source>
        <dbReference type="ARBA" id="ARBA00023187"/>
    </source>
</evidence>
<dbReference type="InterPro" id="IPR036020">
    <property type="entry name" value="WW_dom_sf"/>
</dbReference>
<feature type="region of interest" description="Disordered" evidence="6">
    <location>
        <begin position="89"/>
        <end position="178"/>
    </location>
</feature>
<keyword evidence="3" id="KW-0677">Repeat</keyword>
<dbReference type="PANTHER" id="PTHR11864:SF0">
    <property type="entry name" value="PRP40 PRE-MRNA PROCESSING FACTOR 40 HOMOLOG A (YEAST)"/>
    <property type="match status" value="1"/>
</dbReference>
<dbReference type="FunFam" id="1.10.10.440:FF:000013">
    <property type="entry name" value="pre-mRNA-processing protein 40A isoform X1"/>
    <property type="match status" value="1"/>
</dbReference>
<evidence type="ECO:0000313" key="8">
    <source>
        <dbReference type="Proteomes" id="UP000076837"/>
    </source>
</evidence>
<keyword evidence="2" id="KW-0507">mRNA processing</keyword>
<keyword evidence="4" id="KW-0508">mRNA splicing</keyword>
<dbReference type="InterPro" id="IPR002713">
    <property type="entry name" value="FF_domain"/>
</dbReference>
<dbReference type="Gene3D" id="1.10.10.440">
    <property type="entry name" value="FF domain"/>
    <property type="match status" value="4"/>
</dbReference>
<dbReference type="GO" id="GO:0003723">
    <property type="term" value="F:RNA binding"/>
    <property type="evidence" value="ECO:0007669"/>
    <property type="project" value="TreeGrafter"/>
</dbReference>
<feature type="compositionally biased region" description="Basic and acidic residues" evidence="6">
    <location>
        <begin position="736"/>
        <end position="745"/>
    </location>
</feature>
<protein>
    <submittedName>
        <fullName evidence="7">Uncharacterized protein</fullName>
    </submittedName>
</protein>
<feature type="compositionally biased region" description="Basic and acidic residues" evidence="6">
    <location>
        <begin position="675"/>
        <end position="715"/>
    </location>
</feature>
<evidence type="ECO:0000256" key="3">
    <source>
        <dbReference type="ARBA" id="ARBA00022737"/>
    </source>
</evidence>
<gene>
    <name evidence="7" type="ORF">ST47_g415</name>
</gene>
<feature type="compositionally biased region" description="Basic and acidic residues" evidence="6">
    <location>
        <begin position="637"/>
        <end position="664"/>
    </location>
</feature>
<comment type="subcellular location">
    <subcellularLocation>
        <location evidence="1">Nucleus</location>
    </subcellularLocation>
</comment>
<dbReference type="InterPro" id="IPR039726">
    <property type="entry name" value="Prp40-like"/>
</dbReference>
<dbReference type="GO" id="GO:0005685">
    <property type="term" value="C:U1 snRNP"/>
    <property type="evidence" value="ECO:0007669"/>
    <property type="project" value="TreeGrafter"/>
</dbReference>
<evidence type="ECO:0000256" key="2">
    <source>
        <dbReference type="ARBA" id="ARBA00022664"/>
    </source>
</evidence>
<dbReference type="PROSITE" id="PS51676">
    <property type="entry name" value="FF"/>
    <property type="match status" value="2"/>
</dbReference>
<comment type="caution">
    <text evidence="7">The sequence shown here is derived from an EMBL/GenBank/DDBJ whole genome shotgun (WGS) entry which is preliminary data.</text>
</comment>
<dbReference type="AlphaFoldDB" id="A0A163M649"/>
<name>A0A163M649_DIDRA</name>
<dbReference type="PROSITE" id="PS50020">
    <property type="entry name" value="WW_DOMAIN_2"/>
    <property type="match status" value="2"/>
</dbReference>
<feature type="compositionally biased region" description="Low complexity" evidence="6">
    <location>
        <begin position="90"/>
        <end position="100"/>
    </location>
</feature>
<dbReference type="SUPFAM" id="SSF51045">
    <property type="entry name" value="WW domain"/>
    <property type="match status" value="2"/>
</dbReference>
<dbReference type="SUPFAM" id="SSF81698">
    <property type="entry name" value="FF domain"/>
    <property type="match status" value="5"/>
</dbReference>
<dbReference type="Gene3D" id="2.20.70.10">
    <property type="match status" value="2"/>
</dbReference>
<dbReference type="Pfam" id="PF01846">
    <property type="entry name" value="FF"/>
    <property type="match status" value="3"/>
</dbReference>
<dbReference type="PROSITE" id="PS01159">
    <property type="entry name" value="WW_DOMAIN_1"/>
    <property type="match status" value="2"/>
</dbReference>
<dbReference type="Pfam" id="PF00397">
    <property type="entry name" value="WW"/>
    <property type="match status" value="2"/>
</dbReference>
<dbReference type="Proteomes" id="UP000076837">
    <property type="component" value="Unassembled WGS sequence"/>
</dbReference>
<keyword evidence="8" id="KW-1185">Reference proteome</keyword>
<dbReference type="InterPro" id="IPR001202">
    <property type="entry name" value="WW_dom"/>
</dbReference>
<evidence type="ECO:0000256" key="5">
    <source>
        <dbReference type="ARBA" id="ARBA00023242"/>
    </source>
</evidence>
<feature type="compositionally biased region" description="Low complexity" evidence="6">
    <location>
        <begin position="108"/>
        <end position="120"/>
    </location>
</feature>